<evidence type="ECO:0000313" key="3">
    <source>
        <dbReference type="Proteomes" id="UP000886653"/>
    </source>
</evidence>
<comment type="caution">
    <text evidence="2">The sequence shown here is derived from an EMBL/GenBank/DDBJ whole genome shotgun (WGS) entry which is preliminary data.</text>
</comment>
<dbReference type="AlphaFoldDB" id="A0A9P6N9D9"/>
<sequence length="85" mass="9719">MHTTNYIFQISLLFFLVATFSCGLVRRQVIDEWVGIADVVDNMHTSFDLGHRGDTTIHIEEEKDCLKGRNLTHNCPESDLTKPNI</sequence>
<gene>
    <name evidence="2" type="ORF">CROQUDRAFT_665674</name>
</gene>
<reference evidence="2" key="1">
    <citation type="submission" date="2013-11" db="EMBL/GenBank/DDBJ databases">
        <title>Genome sequence of the fusiform rust pathogen reveals effectors for host alternation and coevolution with pine.</title>
        <authorList>
            <consortium name="DOE Joint Genome Institute"/>
            <person name="Smith K."/>
            <person name="Pendleton A."/>
            <person name="Kubisiak T."/>
            <person name="Anderson C."/>
            <person name="Salamov A."/>
            <person name="Aerts A."/>
            <person name="Riley R."/>
            <person name="Clum A."/>
            <person name="Lindquist E."/>
            <person name="Ence D."/>
            <person name="Campbell M."/>
            <person name="Kronenberg Z."/>
            <person name="Feau N."/>
            <person name="Dhillon B."/>
            <person name="Hamelin R."/>
            <person name="Burleigh J."/>
            <person name="Smith J."/>
            <person name="Yandell M."/>
            <person name="Nelson C."/>
            <person name="Grigoriev I."/>
            <person name="Davis J."/>
        </authorList>
    </citation>
    <scope>NUCLEOTIDE SEQUENCE</scope>
    <source>
        <strain evidence="2">G11</strain>
    </source>
</reference>
<organism evidence="2 3">
    <name type="scientific">Cronartium quercuum f. sp. fusiforme G11</name>
    <dbReference type="NCBI Taxonomy" id="708437"/>
    <lineage>
        <taxon>Eukaryota</taxon>
        <taxon>Fungi</taxon>
        <taxon>Dikarya</taxon>
        <taxon>Basidiomycota</taxon>
        <taxon>Pucciniomycotina</taxon>
        <taxon>Pucciniomycetes</taxon>
        <taxon>Pucciniales</taxon>
        <taxon>Coleosporiaceae</taxon>
        <taxon>Cronartium</taxon>
    </lineage>
</organism>
<dbReference type="Proteomes" id="UP000886653">
    <property type="component" value="Unassembled WGS sequence"/>
</dbReference>
<feature type="transmembrane region" description="Helical" evidence="1">
    <location>
        <begin position="6"/>
        <end position="25"/>
    </location>
</feature>
<name>A0A9P6N9D9_9BASI</name>
<evidence type="ECO:0000313" key="2">
    <source>
        <dbReference type="EMBL" id="KAG0140074.1"/>
    </source>
</evidence>
<proteinExistence type="predicted"/>
<dbReference type="EMBL" id="MU167478">
    <property type="protein sequence ID" value="KAG0140074.1"/>
    <property type="molecule type" value="Genomic_DNA"/>
</dbReference>
<keyword evidence="1" id="KW-0812">Transmembrane</keyword>
<evidence type="ECO:0000256" key="1">
    <source>
        <dbReference type="SAM" id="Phobius"/>
    </source>
</evidence>
<accession>A0A9P6N9D9</accession>
<keyword evidence="1" id="KW-0472">Membrane</keyword>
<protein>
    <submittedName>
        <fullName evidence="2">Uncharacterized protein</fullName>
    </submittedName>
</protein>
<keyword evidence="3" id="KW-1185">Reference proteome</keyword>
<keyword evidence="1" id="KW-1133">Transmembrane helix</keyword>